<dbReference type="SUPFAM" id="SSF63825">
    <property type="entry name" value="YWTD domain"/>
    <property type="match status" value="1"/>
</dbReference>
<dbReference type="InterPro" id="IPR011042">
    <property type="entry name" value="6-blade_b-propeller_TolB-like"/>
</dbReference>
<evidence type="ECO:0000313" key="6">
    <source>
        <dbReference type="EMBL" id="CAA0113873.1"/>
    </source>
</evidence>
<evidence type="ECO:0000256" key="1">
    <source>
        <dbReference type="SAM" id="SignalP"/>
    </source>
</evidence>
<feature type="domain" description="DUF4842" evidence="2">
    <location>
        <begin position="472"/>
        <end position="690"/>
    </location>
</feature>
<dbReference type="InterPro" id="IPR031025">
    <property type="entry name" value="LruC_dom"/>
</dbReference>
<dbReference type="Proteomes" id="UP000435877">
    <property type="component" value="Unassembled WGS sequence"/>
</dbReference>
<keyword evidence="1" id="KW-0732">Signal</keyword>
<evidence type="ECO:0000259" key="4">
    <source>
        <dbReference type="Pfam" id="PF21959"/>
    </source>
</evidence>
<gene>
    <name evidence="5" type="ORF">IHBHHGIJ_01180</name>
    <name evidence="6" type="ORF">KFEGEMFD_02920</name>
</gene>
<evidence type="ECO:0000259" key="3">
    <source>
        <dbReference type="Pfam" id="PF20009"/>
    </source>
</evidence>
<evidence type="ECO:0000313" key="7">
    <source>
        <dbReference type="Proteomes" id="UP000435877"/>
    </source>
</evidence>
<keyword evidence="7" id="KW-1185">Reference proteome</keyword>
<protein>
    <submittedName>
        <fullName evidence="5">Uncharacterized protein</fullName>
    </submittedName>
</protein>
<feature type="domain" description="GEVED" evidence="3">
    <location>
        <begin position="348"/>
        <end position="421"/>
    </location>
</feature>
<proteinExistence type="predicted"/>
<dbReference type="Pfam" id="PF16130">
    <property type="entry name" value="DUF4842"/>
    <property type="match status" value="1"/>
</dbReference>
<dbReference type="InterPro" id="IPR054215">
    <property type="entry name" value="DUF6923"/>
</dbReference>
<dbReference type="RefSeq" id="WP_159267798.1">
    <property type="nucleotide sequence ID" value="NZ_CACSIK010000001.1"/>
</dbReference>
<organism evidence="5 7">
    <name type="scientific">Zhongshania aliphaticivorans</name>
    <dbReference type="NCBI Taxonomy" id="1470434"/>
    <lineage>
        <taxon>Bacteria</taxon>
        <taxon>Pseudomonadati</taxon>
        <taxon>Pseudomonadota</taxon>
        <taxon>Gammaproteobacteria</taxon>
        <taxon>Cellvibrionales</taxon>
        <taxon>Spongiibacteraceae</taxon>
        <taxon>Zhongshania</taxon>
    </lineage>
</organism>
<dbReference type="OrthoDB" id="1204817at2"/>
<dbReference type="EMBL" id="CACSIM010000005">
    <property type="protein sequence ID" value="CAA0113873.1"/>
    <property type="molecule type" value="Genomic_DNA"/>
</dbReference>
<evidence type="ECO:0000259" key="2">
    <source>
        <dbReference type="Pfam" id="PF16130"/>
    </source>
</evidence>
<evidence type="ECO:0000313" key="8">
    <source>
        <dbReference type="Proteomes" id="UP000439591"/>
    </source>
</evidence>
<dbReference type="Proteomes" id="UP000439591">
    <property type="component" value="Unassembled WGS sequence"/>
</dbReference>
<sequence>MPTRNFTSNTLRRSLLGCVIGSASIVSYASPFTQCPSEAFLVQDRTAQLYSVQLATGYSSKINPSPWTSAKYNALAFSTHDSYLYAFNYETGSLVKISSDMQLEQINVDMQGKSFYVGDIALDDNAYYLYKSNTTGGLYRISLDPTADDFLKFEKVVSGNKLGISIFDMAFHPYNGLLYAVDKNGVLWQIDKLSGEKVNLGSVGESGTFGAAYFDVNGYLYMSRNNDGKVFQIDVEASSPQAVFYAAGPASSNNDGARCALAPIVSEELPTIDFGNAPDSYASLLENNGARHDMGDGELFLGSSVNYEPNAEINTSQAADNDGVIFINTPMAGSAGLLELSTSKNGGYANIWADWNQNGEFEDDEQIVIGLSVSSGSNLLNYTVPSDAQSGQTWVRVRLSSIPTLTSDGGAPDGEVEDYQIDVTATEASYRYYPSEFSSATLVFEDNWPLMGDYDMNDVVIQYRLSVQELSGNIQEITIEGEVVAHGASYHNGFAFRLPGLLANDIDGENIDYQINDVAQVSPLEQGRNEAIVIIANDMHDYTTPGEDCKYYRTEKGCGSQIQMRFSMTIPVSGRVSVDQLGDFPFDPFIFASPGYTRNYLFGEAPGRRFEIHLKNQAPTEAFQDNFFGRGDDASEIGNGEYFVNQNGMPWALNIPTEWNYPLEYMDIKFAYPNFHSHVQSGGEDHQDWHIRSNAIIKNLFVN</sequence>
<feature type="signal peptide" evidence="1">
    <location>
        <begin position="1"/>
        <end position="29"/>
    </location>
</feature>
<feature type="domain" description="DUF6923" evidence="4">
    <location>
        <begin position="42"/>
        <end position="260"/>
    </location>
</feature>
<dbReference type="EMBL" id="CACSIK010000001">
    <property type="protein sequence ID" value="CAA0086996.1"/>
    <property type="molecule type" value="Genomic_DNA"/>
</dbReference>
<dbReference type="Pfam" id="PF21959">
    <property type="entry name" value="DUF6923"/>
    <property type="match status" value="1"/>
</dbReference>
<dbReference type="NCBIfam" id="TIGR04456">
    <property type="entry name" value="LruC_dom"/>
    <property type="match status" value="1"/>
</dbReference>
<accession>A0A5S9NC35</accession>
<dbReference type="InterPro" id="IPR045474">
    <property type="entry name" value="GEVED"/>
</dbReference>
<evidence type="ECO:0000313" key="5">
    <source>
        <dbReference type="EMBL" id="CAA0086996.1"/>
    </source>
</evidence>
<reference evidence="7 8" key="1">
    <citation type="submission" date="2019-11" db="EMBL/GenBank/DDBJ databases">
        <authorList>
            <person name="Holert J."/>
        </authorList>
    </citation>
    <scope>NUCLEOTIDE SEQUENCE [LARGE SCALE GENOMIC DNA]</scope>
    <source>
        <strain evidence="6">BC3_2A</strain>
        <strain evidence="5">SB11_1A</strain>
    </source>
</reference>
<feature type="chain" id="PRO_5036372861" evidence="1">
    <location>
        <begin position="30"/>
        <end position="703"/>
    </location>
</feature>
<dbReference type="Gene3D" id="2.120.10.30">
    <property type="entry name" value="TolB, C-terminal domain"/>
    <property type="match status" value="1"/>
</dbReference>
<dbReference type="Pfam" id="PF20009">
    <property type="entry name" value="GEVED"/>
    <property type="match status" value="1"/>
</dbReference>
<dbReference type="InterPro" id="IPR032295">
    <property type="entry name" value="DUF4842"/>
</dbReference>
<name>A0A5S9NC35_9GAMM</name>
<dbReference type="AlphaFoldDB" id="A0A5S9NC35"/>